<evidence type="ECO:0000259" key="6">
    <source>
        <dbReference type="PROSITE" id="PS51233"/>
    </source>
</evidence>
<dbReference type="Proteomes" id="UP000694865">
    <property type="component" value="Unplaced"/>
</dbReference>
<keyword evidence="5" id="KW-0732">Signal</keyword>
<feature type="chain" id="PRO_5046175092" evidence="5">
    <location>
        <begin position="23"/>
        <end position="1426"/>
    </location>
</feature>
<dbReference type="Pfam" id="PF08742">
    <property type="entry name" value="C8"/>
    <property type="match status" value="3"/>
</dbReference>
<evidence type="ECO:0000313" key="8">
    <source>
        <dbReference type="RefSeq" id="XP_006822488.1"/>
    </source>
</evidence>
<evidence type="ECO:0000256" key="2">
    <source>
        <dbReference type="ARBA" id="ARBA00023157"/>
    </source>
</evidence>
<evidence type="ECO:0000256" key="5">
    <source>
        <dbReference type="SAM" id="SignalP"/>
    </source>
</evidence>
<dbReference type="SMART" id="SM00832">
    <property type="entry name" value="C8"/>
    <property type="match status" value="3"/>
</dbReference>
<dbReference type="InterPro" id="IPR001007">
    <property type="entry name" value="VWF_dom"/>
</dbReference>
<dbReference type="PROSITE" id="PS51233">
    <property type="entry name" value="VWFD"/>
    <property type="match status" value="4"/>
</dbReference>
<dbReference type="InterPro" id="IPR036084">
    <property type="entry name" value="Ser_inhib-like_sf"/>
</dbReference>
<feature type="domain" description="VWFD" evidence="6">
    <location>
        <begin position="1285"/>
        <end position="1426"/>
    </location>
</feature>
<gene>
    <name evidence="8" type="primary">LOC100375545</name>
</gene>
<dbReference type="GeneID" id="100375545"/>
<dbReference type="SUPFAM" id="SSF57567">
    <property type="entry name" value="Serine protease inhibitors"/>
    <property type="match status" value="3"/>
</dbReference>
<dbReference type="PANTHER" id="PTHR11339:SF393">
    <property type="entry name" value="VWFD DOMAIN-CONTAINING PROTEIN"/>
    <property type="match status" value="1"/>
</dbReference>
<dbReference type="InterPro" id="IPR050780">
    <property type="entry name" value="Mucin_vWF_Thrombospondin_sf"/>
</dbReference>
<feature type="compositionally biased region" description="Pro residues" evidence="4">
    <location>
        <begin position="1247"/>
        <end position="1263"/>
    </location>
</feature>
<evidence type="ECO:0000256" key="1">
    <source>
        <dbReference type="ARBA" id="ARBA00022737"/>
    </source>
</evidence>
<dbReference type="SMART" id="SM00216">
    <property type="entry name" value="VWD"/>
    <property type="match status" value="4"/>
</dbReference>
<reference evidence="8" key="1">
    <citation type="submission" date="2025-08" db="UniProtKB">
        <authorList>
            <consortium name="RefSeq"/>
        </authorList>
    </citation>
    <scope>IDENTIFICATION</scope>
    <source>
        <tissue evidence="8">Testes</tissue>
    </source>
</reference>
<dbReference type="SUPFAM" id="SSF57603">
    <property type="entry name" value="FnI-like domain"/>
    <property type="match status" value="1"/>
</dbReference>
<keyword evidence="3" id="KW-0325">Glycoprotein</keyword>
<keyword evidence="7" id="KW-1185">Reference proteome</keyword>
<dbReference type="RefSeq" id="XP_006822488.1">
    <property type="nucleotide sequence ID" value="XM_006822425.1"/>
</dbReference>
<dbReference type="Pfam" id="PF00094">
    <property type="entry name" value="VWD"/>
    <property type="match status" value="4"/>
</dbReference>
<feature type="region of interest" description="Disordered" evidence="4">
    <location>
        <begin position="1240"/>
        <end position="1277"/>
    </location>
</feature>
<dbReference type="InterPro" id="IPR001846">
    <property type="entry name" value="VWF_type-D"/>
</dbReference>
<organism evidence="7 8">
    <name type="scientific">Saccoglossus kowalevskii</name>
    <name type="common">Acorn worm</name>
    <dbReference type="NCBI Taxonomy" id="10224"/>
    <lineage>
        <taxon>Eukaryota</taxon>
        <taxon>Metazoa</taxon>
        <taxon>Hemichordata</taxon>
        <taxon>Enteropneusta</taxon>
        <taxon>Harrimaniidae</taxon>
        <taxon>Saccoglossus</taxon>
    </lineage>
</organism>
<dbReference type="InterPro" id="IPR014853">
    <property type="entry name" value="VWF/SSPO/ZAN-like_Cys-rich_dom"/>
</dbReference>
<keyword evidence="2" id="KW-1015">Disulfide bond</keyword>
<evidence type="ECO:0000256" key="4">
    <source>
        <dbReference type="SAM" id="MobiDB-lite"/>
    </source>
</evidence>
<sequence length="1426" mass="158013">MAVYHIRPYTVILLICVLYVEATIKIDNNVEELDALRVLDHAIGVSGHCVTWGQTHYRTFDGKVYTYDGGCTYTLVGDCVSGTFQIFIQNDASCTANNMMSCERVVIIQTLTNRLTLRLEDDVPSAFIGNTKLNIPTEEYGYLIETVAHYIIVESGLGFILTWDGGEGVEVKLTDETLSEYENTCGLCGVWNHNPNDDLTLPAGQQTFNVNEFAEAWKTTDPELSQAQCADRETLLQPCQLRGTDMTPNEDDPEYLARAKNAYTTCHMLEQEPFTECHSVVAHKPYITTCMEDMCSCGAVDAEDVEKRGAHIIPRIGGSSCLCTALAAYARECARLGVVIDWRNDDLCPARCSSGMIFSYCGAACPQTCQSRGDGECDVEECLDGCHCPDGKYLHNGECITGDSCPCYFNGIEYPPGAMLQQDCNECECVDGRWSHCTDEICDATCSATGDPHYRTFDGTRFDFMGDCTYTLVKNCFDESSDYHIMGKNVECGAAEGVTCTRAVIIEVRNTLVFLKRGNAVNVDGDDIEKFPFRYGDVYIERVTSMMIKVNLANGIKVLWDGKNRVYITVTPEHFGKTCGLCGTYNNNQQDDFLTMQGDIETSSIAFANKYKTNPGCRDAPVDEVPHPCEIFSQHASTAEETCMKLLNDPMFTHCHTFVNPQYYYENCKFDVCSCQQTDCHCVIFADYAHDCAEKGVPLIGWRQEILTCGVECSSGMIYTECGSACQVTADTLREGIECNDQSCVPGCRCPEMFVEKDGECVYLADLPCERNGEMFEAGREIPHGCGSCTCINAAWECVDIECPAVECGNHEVYTDCKSVCPATCENMQINEGCSSALCEAGCECANGFVHDGEKCVRPSRCPCHHGGDTYRNGAVLESDCQRCVCQSGTWSCEEMECSGVCYVYGDPHYNTFDGVSYDFQGECDYILSQTTSDNSEKYRISAKNIKCGTSGVTCTKDIIIRIGTIHERTTVKLIRGKDPQVMSQNGPPVEIVEMTIFTFVYTNIGLVVKWDRGTRVYIIIDGRHHSKVEGLCGNFNGKQKDDFTAPGGGFPLESPIEFGNSWKLHECCPDAPDIEDTCALSPERKTWAMKGCSVIKSDLFKPCHCVVPFRPFLRRCKYDACGCDMGGDCECMCTAIAAYANECSRHGIHIKWRSQELCPIMCDGCLVYDPCISPCKDTCVGRYYEHHYGHCQDSCVEGCRCPDGQAWNGEECVNECPTVPPTLPPTTTMVPETTREITTPHITTAPPTPIPDTTTEPPPPDTTKPITTTVTVPTTPTEPQKPPCLCYGFGDPHYQSFDGKWFSHQGVCTYVLARPQDAPYDFQVLIDNVECTWQPETSCTKEIIVIYGGHTVVLMRMGKVKVDGEMVELPVNIDDSIFVELAGMQTVLRIPDIGLDVRFEGVYHTYSVLVPSELYWDRTEGICGE</sequence>
<evidence type="ECO:0000256" key="3">
    <source>
        <dbReference type="ARBA" id="ARBA00023180"/>
    </source>
</evidence>
<accession>A0ABM0MR47</accession>
<dbReference type="Gene3D" id="2.10.25.10">
    <property type="entry name" value="Laminin"/>
    <property type="match status" value="4"/>
</dbReference>
<feature type="domain" description="VWFD" evidence="6">
    <location>
        <begin position="47"/>
        <end position="230"/>
    </location>
</feature>
<keyword evidence="1" id="KW-0677">Repeat</keyword>
<dbReference type="InterPro" id="IPR002919">
    <property type="entry name" value="TIL_dom"/>
</dbReference>
<feature type="compositionally biased region" description="Low complexity" evidence="4">
    <location>
        <begin position="1264"/>
        <end position="1277"/>
    </location>
</feature>
<feature type="domain" description="VWFD" evidence="6">
    <location>
        <begin position="444"/>
        <end position="618"/>
    </location>
</feature>
<dbReference type="PANTHER" id="PTHR11339">
    <property type="entry name" value="EXTRACELLULAR MATRIX GLYCOPROTEIN RELATED"/>
    <property type="match status" value="1"/>
</dbReference>
<feature type="signal peptide" evidence="5">
    <location>
        <begin position="1"/>
        <end position="22"/>
    </location>
</feature>
<protein>
    <submittedName>
        <fullName evidence="8">SCO-spondin-like</fullName>
    </submittedName>
</protein>
<dbReference type="SMART" id="SM00215">
    <property type="entry name" value="VWC_out"/>
    <property type="match status" value="3"/>
</dbReference>
<name>A0ABM0MR47_SACKO</name>
<dbReference type="Pfam" id="PF01826">
    <property type="entry name" value="TIL"/>
    <property type="match status" value="3"/>
</dbReference>
<proteinExistence type="predicted"/>
<dbReference type="CDD" id="cd19941">
    <property type="entry name" value="TIL"/>
    <property type="match status" value="4"/>
</dbReference>
<evidence type="ECO:0000313" key="7">
    <source>
        <dbReference type="Proteomes" id="UP000694865"/>
    </source>
</evidence>
<feature type="domain" description="VWFD" evidence="6">
    <location>
        <begin position="900"/>
        <end position="1070"/>
    </location>
</feature>